<dbReference type="Proteomes" id="UP000647587">
    <property type="component" value="Unassembled WGS sequence"/>
</dbReference>
<comment type="caution">
    <text evidence="1">The sequence shown here is derived from an EMBL/GenBank/DDBJ whole genome shotgun (WGS) entry which is preliminary data.</text>
</comment>
<dbReference type="EMBL" id="BMPP01000007">
    <property type="protein sequence ID" value="GGK25723.1"/>
    <property type="molecule type" value="Genomic_DNA"/>
</dbReference>
<reference evidence="2" key="1">
    <citation type="journal article" date="2019" name="Int. J. Syst. Evol. Microbiol.">
        <title>The Global Catalogue of Microorganisms (GCM) 10K type strain sequencing project: providing services to taxonomists for standard genome sequencing and annotation.</title>
        <authorList>
            <consortium name="The Broad Institute Genomics Platform"/>
            <consortium name="The Broad Institute Genome Sequencing Center for Infectious Disease"/>
            <person name="Wu L."/>
            <person name="Ma J."/>
        </authorList>
    </citation>
    <scope>NUCLEOTIDE SEQUENCE [LARGE SCALE GENOMIC DNA]</scope>
    <source>
        <strain evidence="2">JCM 30331</strain>
    </source>
</reference>
<proteinExistence type="predicted"/>
<evidence type="ECO:0000313" key="2">
    <source>
        <dbReference type="Proteomes" id="UP000647587"/>
    </source>
</evidence>
<accession>A0ABQ2EUS5</accession>
<name>A0ABQ2EUS5_9DEIO</name>
<protein>
    <submittedName>
        <fullName evidence="1">Uncharacterized protein</fullName>
    </submittedName>
</protein>
<evidence type="ECO:0000313" key="1">
    <source>
        <dbReference type="EMBL" id="GGK25723.1"/>
    </source>
</evidence>
<gene>
    <name evidence="1" type="ORF">GCM10008955_19330</name>
</gene>
<organism evidence="1 2">
    <name type="scientific">Deinococcus malanensis</name>
    <dbReference type="NCBI Taxonomy" id="1706855"/>
    <lineage>
        <taxon>Bacteria</taxon>
        <taxon>Thermotogati</taxon>
        <taxon>Deinococcota</taxon>
        <taxon>Deinococci</taxon>
        <taxon>Deinococcales</taxon>
        <taxon>Deinococcaceae</taxon>
        <taxon>Deinococcus</taxon>
    </lineage>
</organism>
<keyword evidence="2" id="KW-1185">Reference proteome</keyword>
<sequence length="376" mass="43021">MSKPLNVTINVTWRPRRFAVRWAECEKEVPLWDVWHTGELVKLPEFGPREEHPDFPILEDMADLPTQDRERWEQVARQWGGYGSSWQQRGPLWRTLVQENRSGQESVFDDGPPFPRLVRAWPGDSRAVRPLADDPGKPSLVEESWPPKNLKVYADIANLARKIPDEAAFRSGVIDLAHRYAMLNPKWGDTLFEWQKCSLGFHYLRETYRHLHGVSPKDKEFRDPESLVAQWNEAYCQSKIYRSAALVMGTPSLPAAHFVAVAASLAKYSAFPLRTLRRELADFLRQEHVEGDFGYAPRQVAKGIRSRESVGAYLRCGAMAWGFHELAELFAVDPVRQCQVCGKPMEKRRGARTCSVGCRQKHSRQKRAVDIGFPVG</sequence>